<proteinExistence type="inferred from homology"/>
<keyword evidence="5" id="KW-1133">Transmembrane helix</keyword>
<dbReference type="SUPFAM" id="SSF58104">
    <property type="entry name" value="Methyl-accepting chemotaxis protein (MCP) signaling domain"/>
    <property type="match status" value="1"/>
</dbReference>
<evidence type="ECO:0000259" key="7">
    <source>
        <dbReference type="PROSITE" id="PS50885"/>
    </source>
</evidence>
<dbReference type="SMART" id="SM00283">
    <property type="entry name" value="MA"/>
    <property type="match status" value="1"/>
</dbReference>
<feature type="transmembrane region" description="Helical" evidence="5">
    <location>
        <begin position="269"/>
        <end position="291"/>
    </location>
</feature>
<evidence type="ECO:0000256" key="2">
    <source>
        <dbReference type="ARBA" id="ARBA00029447"/>
    </source>
</evidence>
<accession>A0ABY6D139</accession>
<dbReference type="EMBL" id="CP106735">
    <property type="protein sequence ID" value="UXX79335.1"/>
    <property type="molecule type" value="Genomic_DNA"/>
</dbReference>
<sequence length="807" mass="89656">MDLFRGLSGKFLIPYALTLIFGIWTYVTFQNIKSLHEAKGLLQTIQLEVLEIRKHEKDFLARDYKNIAFITQGKSKYLSALNEIVDALQQRTDSLKANHRIAEVRIDSMQLLLHNYVFAFNSLANMIREKGFKDHGLEGQLRQAIHDVEDSDFEYDKYYMLMLRRHEKDFFLRKDMKYLDKFEAGVSEFRDHLLTLGGNAQKKQEILRNLEAYEAGFRRVVAIQKVIGLDANDGLHGKLREAIHQFSPYVDEIVASNNKQIAAEITKSSWALVVLFVLIVATGTVVLTYHINKITRNINLIKTNTLTLAKGEFPKKQKVNTRDELGQAHEALNVLTAGLKSKTEFAKAIGEGRFDAQLELLGDTDILGKSLMHMSHNLSAVVSQINAVVASASERGELNGRINLTNKEGFWRALSESINQLLETFSTPLRAVDRIVNAMSQGDLTLRYEQEARGEIKVLAENMNQALDNLNNFLAKISLNAEIMDDSTSEMNKSSGEMNLSMNEIATATSQMSQGAQNQVVKVDESSSLVNSILNSIDDMGHRSERIHLSARHGVDNSNKGVEMVKHVEENMTTIIQLTSRTSETVKVLKERSQEISSVLGLINEIATQTNLLALNASIEAAQAGDAGRGFAVVAEEIRKLADRSRSSVREIEKLIKDVQNGTLAASHAIDEMNVSVSAGESTSFKVRAVFEQMAESSHDTLKLSEEILTATSNRKYEIKEIAKITESIVVIAEQSAAGTEEMAASATELRSGMEVFRSKSGQLSSVASVLNEEVGKFKLQPTEVGLFGVLDAPDSVPEKKGKLSRT</sequence>
<keyword evidence="4" id="KW-0175">Coiled coil</keyword>
<keyword evidence="5" id="KW-0812">Transmembrane</keyword>
<feature type="domain" description="Methyl-accepting transducer" evidence="6">
    <location>
        <begin position="494"/>
        <end position="744"/>
    </location>
</feature>
<feature type="transmembrane region" description="Helical" evidence="5">
    <location>
        <begin position="12"/>
        <end position="29"/>
    </location>
</feature>
<dbReference type="PROSITE" id="PS50111">
    <property type="entry name" value="CHEMOTAXIS_TRANSDUC_2"/>
    <property type="match status" value="1"/>
</dbReference>
<evidence type="ECO:0000313" key="9">
    <source>
        <dbReference type="Proteomes" id="UP001062165"/>
    </source>
</evidence>
<evidence type="ECO:0000256" key="4">
    <source>
        <dbReference type="SAM" id="Coils"/>
    </source>
</evidence>
<dbReference type="Pfam" id="PF00015">
    <property type="entry name" value="MCPsignal"/>
    <property type="match status" value="1"/>
</dbReference>
<feature type="coiled-coil region" evidence="4">
    <location>
        <begin position="449"/>
        <end position="476"/>
    </location>
</feature>
<dbReference type="CDD" id="cd06225">
    <property type="entry name" value="HAMP"/>
    <property type="match status" value="1"/>
</dbReference>
<name>A0ABY6D139_9BACT</name>
<comment type="similarity">
    <text evidence="2">Belongs to the methyl-accepting chemotaxis (MCP) protein family.</text>
</comment>
<evidence type="ECO:0000259" key="6">
    <source>
        <dbReference type="PROSITE" id="PS50111"/>
    </source>
</evidence>
<dbReference type="SMART" id="SM01358">
    <property type="entry name" value="HBM"/>
    <property type="match status" value="1"/>
</dbReference>
<evidence type="ECO:0000256" key="5">
    <source>
        <dbReference type="SAM" id="Phobius"/>
    </source>
</evidence>
<evidence type="ECO:0000256" key="3">
    <source>
        <dbReference type="PROSITE-ProRule" id="PRU00284"/>
    </source>
</evidence>
<dbReference type="Pfam" id="PF18947">
    <property type="entry name" value="HAMP_2"/>
    <property type="match status" value="1"/>
</dbReference>
<dbReference type="InterPro" id="IPR004089">
    <property type="entry name" value="MCPsignal_dom"/>
</dbReference>
<gene>
    <name evidence="8" type="ORF">N7E81_18440</name>
</gene>
<dbReference type="SMART" id="SM00304">
    <property type="entry name" value="HAMP"/>
    <property type="match status" value="2"/>
</dbReference>
<evidence type="ECO:0000313" key="8">
    <source>
        <dbReference type="EMBL" id="UXX79335.1"/>
    </source>
</evidence>
<evidence type="ECO:0000256" key="1">
    <source>
        <dbReference type="ARBA" id="ARBA00023224"/>
    </source>
</evidence>
<dbReference type="PANTHER" id="PTHR32089">
    <property type="entry name" value="METHYL-ACCEPTING CHEMOTAXIS PROTEIN MCPB"/>
    <property type="match status" value="1"/>
</dbReference>
<keyword evidence="5" id="KW-0472">Membrane</keyword>
<keyword evidence="1 3" id="KW-0807">Transducer</keyword>
<dbReference type="InterPro" id="IPR032255">
    <property type="entry name" value="HBM"/>
</dbReference>
<dbReference type="PROSITE" id="PS50885">
    <property type="entry name" value="HAMP"/>
    <property type="match status" value="1"/>
</dbReference>
<reference evidence="8" key="1">
    <citation type="submission" date="2022-10" db="EMBL/GenBank/DDBJ databases">
        <title>Comparative genomics and taxonomic characterization of three novel marine species of genus Reichenbachiella exhibiting antioxidant and polysaccharide degradation activities.</title>
        <authorList>
            <person name="Muhammad N."/>
            <person name="Lee Y.-J."/>
            <person name="Ko J."/>
            <person name="Kim S.-G."/>
        </authorList>
    </citation>
    <scope>NUCLEOTIDE SEQUENCE</scope>
    <source>
        <strain evidence="8">Wsw4-B4</strain>
    </source>
</reference>
<dbReference type="Gene3D" id="1.10.287.950">
    <property type="entry name" value="Methyl-accepting chemotaxis protein"/>
    <property type="match status" value="1"/>
</dbReference>
<dbReference type="InterPro" id="IPR003660">
    <property type="entry name" value="HAMP_dom"/>
</dbReference>
<dbReference type="PANTHER" id="PTHR32089:SF112">
    <property type="entry name" value="LYSOZYME-LIKE PROTEIN-RELATED"/>
    <property type="match status" value="1"/>
</dbReference>
<dbReference type="RefSeq" id="WP_263051078.1">
    <property type="nucleotide sequence ID" value="NZ_CP106735.1"/>
</dbReference>
<organism evidence="8 9">
    <name type="scientific">Reichenbachiella carrageenanivorans</name>
    <dbReference type="NCBI Taxonomy" id="2979869"/>
    <lineage>
        <taxon>Bacteria</taxon>
        <taxon>Pseudomonadati</taxon>
        <taxon>Bacteroidota</taxon>
        <taxon>Cytophagia</taxon>
        <taxon>Cytophagales</taxon>
        <taxon>Reichenbachiellaceae</taxon>
        <taxon>Reichenbachiella</taxon>
    </lineage>
</organism>
<keyword evidence="9" id="KW-1185">Reference proteome</keyword>
<dbReference type="Proteomes" id="UP001062165">
    <property type="component" value="Chromosome"/>
</dbReference>
<feature type="domain" description="HAMP" evidence="7">
    <location>
        <begin position="423"/>
        <end position="475"/>
    </location>
</feature>
<protein>
    <submittedName>
        <fullName evidence="8">Methyl-accepting chemotaxis protein</fullName>
    </submittedName>
</protein>
<dbReference type="Gene3D" id="1.20.120.1530">
    <property type="match status" value="1"/>
</dbReference>